<protein>
    <submittedName>
        <fullName evidence="3">Uncharacterized protein</fullName>
    </submittedName>
</protein>
<feature type="chain" id="PRO_5036458961" evidence="2">
    <location>
        <begin position="20"/>
        <end position="129"/>
    </location>
</feature>
<feature type="compositionally biased region" description="Polar residues" evidence="1">
    <location>
        <begin position="59"/>
        <end position="70"/>
    </location>
</feature>
<evidence type="ECO:0000313" key="4">
    <source>
        <dbReference type="Proteomes" id="UP000887159"/>
    </source>
</evidence>
<dbReference type="AlphaFoldDB" id="A0A8X6WF67"/>
<accession>A0A8X6WF67</accession>
<dbReference type="EMBL" id="BMAU01021411">
    <property type="protein sequence ID" value="GFY33447.1"/>
    <property type="molecule type" value="Genomic_DNA"/>
</dbReference>
<feature type="region of interest" description="Disordered" evidence="1">
    <location>
        <begin position="21"/>
        <end position="74"/>
    </location>
</feature>
<comment type="caution">
    <text evidence="3">The sequence shown here is derived from an EMBL/GenBank/DDBJ whole genome shotgun (WGS) entry which is preliminary data.</text>
</comment>
<evidence type="ECO:0000256" key="2">
    <source>
        <dbReference type="SAM" id="SignalP"/>
    </source>
</evidence>
<feature type="signal peptide" evidence="2">
    <location>
        <begin position="1"/>
        <end position="19"/>
    </location>
</feature>
<reference evidence="3" key="1">
    <citation type="submission" date="2020-08" db="EMBL/GenBank/DDBJ databases">
        <title>Multicomponent nature underlies the extraordinary mechanical properties of spider dragline silk.</title>
        <authorList>
            <person name="Kono N."/>
            <person name="Nakamura H."/>
            <person name="Mori M."/>
            <person name="Yoshida Y."/>
            <person name="Ohtoshi R."/>
            <person name="Malay A.D."/>
            <person name="Moran D.A.P."/>
            <person name="Tomita M."/>
            <person name="Numata K."/>
            <person name="Arakawa K."/>
        </authorList>
    </citation>
    <scope>NUCLEOTIDE SEQUENCE</scope>
</reference>
<evidence type="ECO:0000313" key="3">
    <source>
        <dbReference type="EMBL" id="GFY33447.1"/>
    </source>
</evidence>
<organism evidence="3 4">
    <name type="scientific">Trichonephila clavipes</name>
    <name type="common">Golden silk orbweaver</name>
    <name type="synonym">Nephila clavipes</name>
    <dbReference type="NCBI Taxonomy" id="2585209"/>
    <lineage>
        <taxon>Eukaryota</taxon>
        <taxon>Metazoa</taxon>
        <taxon>Ecdysozoa</taxon>
        <taxon>Arthropoda</taxon>
        <taxon>Chelicerata</taxon>
        <taxon>Arachnida</taxon>
        <taxon>Araneae</taxon>
        <taxon>Araneomorphae</taxon>
        <taxon>Entelegynae</taxon>
        <taxon>Araneoidea</taxon>
        <taxon>Nephilidae</taxon>
        <taxon>Trichonephila</taxon>
    </lineage>
</organism>
<gene>
    <name evidence="3" type="ORF">TNCV_2227161</name>
</gene>
<evidence type="ECO:0000256" key="1">
    <source>
        <dbReference type="SAM" id="MobiDB-lite"/>
    </source>
</evidence>
<name>A0A8X6WF67_TRICX</name>
<proteinExistence type="predicted"/>
<keyword evidence="2" id="KW-0732">Signal</keyword>
<dbReference type="Proteomes" id="UP000887159">
    <property type="component" value="Unassembled WGS sequence"/>
</dbReference>
<sequence>MKILIVLAVFGAVLVLIDARKPPKDDAPQITPPPPTPPDTDAAPPKKATKKADPDSPKTTVIPTSTSSPDSEPCDPVPCLPPCHMNNDNKPCPKCECGDNSGGTPNPNCPPPCRSVMVRGVRRCDCRGN</sequence>
<keyword evidence="4" id="KW-1185">Reference proteome</keyword>